<dbReference type="Pfam" id="PF00126">
    <property type="entry name" value="HTH_1"/>
    <property type="match status" value="1"/>
</dbReference>
<proteinExistence type="inferred from homology"/>
<dbReference type="SUPFAM" id="SSF46785">
    <property type="entry name" value="Winged helix' DNA-binding domain"/>
    <property type="match status" value="1"/>
</dbReference>
<dbReference type="InterPro" id="IPR000847">
    <property type="entry name" value="LysR_HTH_N"/>
</dbReference>
<dbReference type="InterPro" id="IPR036390">
    <property type="entry name" value="WH_DNA-bd_sf"/>
</dbReference>
<evidence type="ECO:0000256" key="1">
    <source>
        <dbReference type="ARBA" id="ARBA00009437"/>
    </source>
</evidence>
<dbReference type="RefSeq" id="WP_327161827.1">
    <property type="nucleotide sequence ID" value="NZ_CP108062.1"/>
</dbReference>
<dbReference type="Pfam" id="PF03466">
    <property type="entry name" value="LysR_substrate"/>
    <property type="match status" value="1"/>
</dbReference>
<dbReference type="Gene3D" id="1.10.10.10">
    <property type="entry name" value="Winged helix-like DNA-binding domain superfamily/Winged helix DNA-binding domain"/>
    <property type="match status" value="1"/>
</dbReference>
<keyword evidence="3" id="KW-0238">DNA-binding</keyword>
<dbReference type="PRINTS" id="PR00039">
    <property type="entry name" value="HTHLYSR"/>
</dbReference>
<evidence type="ECO:0000259" key="5">
    <source>
        <dbReference type="PROSITE" id="PS50931"/>
    </source>
</evidence>
<dbReference type="Gene3D" id="3.40.190.10">
    <property type="entry name" value="Periplasmic binding protein-like II"/>
    <property type="match status" value="2"/>
</dbReference>
<dbReference type="PROSITE" id="PS50931">
    <property type="entry name" value="HTH_LYSR"/>
    <property type="match status" value="1"/>
</dbReference>
<protein>
    <submittedName>
        <fullName evidence="6">LysR family transcriptional regulator</fullName>
    </submittedName>
</protein>
<organism evidence="6 7">
    <name type="scientific">Streptomyces zaomyceticus</name>
    <dbReference type="NCBI Taxonomy" id="68286"/>
    <lineage>
        <taxon>Bacteria</taxon>
        <taxon>Bacillati</taxon>
        <taxon>Actinomycetota</taxon>
        <taxon>Actinomycetes</taxon>
        <taxon>Kitasatosporales</taxon>
        <taxon>Streptomycetaceae</taxon>
        <taxon>Streptomyces</taxon>
    </lineage>
</organism>
<dbReference type="Proteomes" id="UP001622594">
    <property type="component" value="Chromosome"/>
</dbReference>
<comment type="similarity">
    <text evidence="1">Belongs to the LysR transcriptional regulatory family.</text>
</comment>
<feature type="domain" description="HTH lysR-type" evidence="5">
    <location>
        <begin position="3"/>
        <end position="60"/>
    </location>
</feature>
<evidence type="ECO:0000256" key="2">
    <source>
        <dbReference type="ARBA" id="ARBA00023015"/>
    </source>
</evidence>
<sequence length="334" mass="36146">MQLELRHLEAVCRIAEAGSLGRAAGRLGVSQPALSAQLRRIERVAGGELFLRGRHGVEPTPLGEFVLSKARLVLGEMDALSAGARAVAPHTPLRLGCILLVLVDGLLGQLEQVMAGQDIAVTVEHSATTLTRQLGAGRYDAVLYGEVNDHEVALPEGTTARTLVPREPFCVRLSAAHPLAGKERIALAELAGESWMTLVEDDDGGPEALIAACAKAGFTPSLRHRVADRKMHYDLIAAGRAISMSQPTAPHAEGTVLRPLEGDPVLGRIRLAWNRAAVPARHAELLYRAAVRAYLANVDNNAFYRAWWDARPELHPVLDVRDDGEDRVPRRDQS</sequence>
<dbReference type="PANTHER" id="PTHR30346:SF30">
    <property type="entry name" value="SMALL NEUTRAL PROTEASE REGULATORY PROTEIN"/>
    <property type="match status" value="1"/>
</dbReference>
<evidence type="ECO:0000256" key="3">
    <source>
        <dbReference type="ARBA" id="ARBA00023125"/>
    </source>
</evidence>
<accession>A0ABZ1LGR3</accession>
<keyword evidence="7" id="KW-1185">Reference proteome</keyword>
<keyword evidence="4" id="KW-0804">Transcription</keyword>
<reference evidence="6 7" key="1">
    <citation type="submission" date="2022-10" db="EMBL/GenBank/DDBJ databases">
        <title>The complete genomes of actinobacterial strains from the NBC collection.</title>
        <authorList>
            <person name="Joergensen T.S."/>
            <person name="Alvarez Arevalo M."/>
            <person name="Sterndorff E.B."/>
            <person name="Faurdal D."/>
            <person name="Vuksanovic O."/>
            <person name="Mourched A.-S."/>
            <person name="Charusanti P."/>
            <person name="Shaw S."/>
            <person name="Blin K."/>
            <person name="Weber T."/>
        </authorList>
    </citation>
    <scope>NUCLEOTIDE SEQUENCE [LARGE SCALE GENOMIC DNA]</scope>
    <source>
        <strain evidence="6 7">NBC_00123</strain>
    </source>
</reference>
<dbReference type="PANTHER" id="PTHR30346">
    <property type="entry name" value="TRANSCRIPTIONAL DUAL REGULATOR HCAR-RELATED"/>
    <property type="match status" value="1"/>
</dbReference>
<evidence type="ECO:0000256" key="4">
    <source>
        <dbReference type="ARBA" id="ARBA00023163"/>
    </source>
</evidence>
<keyword evidence="2" id="KW-0805">Transcription regulation</keyword>
<dbReference type="InterPro" id="IPR036388">
    <property type="entry name" value="WH-like_DNA-bd_sf"/>
</dbReference>
<dbReference type="InterPro" id="IPR005119">
    <property type="entry name" value="LysR_subst-bd"/>
</dbReference>
<evidence type="ECO:0000313" key="7">
    <source>
        <dbReference type="Proteomes" id="UP001622594"/>
    </source>
</evidence>
<dbReference type="EMBL" id="CP108188">
    <property type="protein sequence ID" value="WTR72606.1"/>
    <property type="molecule type" value="Genomic_DNA"/>
</dbReference>
<gene>
    <name evidence="6" type="ORF">OG814_26675</name>
</gene>
<name>A0ABZ1LGR3_9ACTN</name>
<evidence type="ECO:0000313" key="6">
    <source>
        <dbReference type="EMBL" id="WTR72606.1"/>
    </source>
</evidence>
<dbReference type="SUPFAM" id="SSF53850">
    <property type="entry name" value="Periplasmic binding protein-like II"/>
    <property type="match status" value="1"/>
</dbReference>